<protein>
    <submittedName>
        <fullName evidence="6">PQ loop repeat-containing protein 2</fullName>
    </submittedName>
</protein>
<evidence type="ECO:0000256" key="4">
    <source>
        <dbReference type="ARBA" id="ARBA00023136"/>
    </source>
</evidence>
<feature type="transmembrane region" description="Helical" evidence="5">
    <location>
        <begin position="26"/>
        <end position="43"/>
    </location>
</feature>
<feature type="transmembrane region" description="Helical" evidence="5">
    <location>
        <begin position="227"/>
        <end position="250"/>
    </location>
</feature>
<comment type="caution">
    <text evidence="6">The sequence shown here is derived from an EMBL/GenBank/DDBJ whole genome shotgun (WGS) entry which is preliminary data.</text>
</comment>
<dbReference type="PANTHER" id="PTHR16201">
    <property type="entry name" value="SEVEN TRANSMEMBRANE PROTEIN 1-RELATED"/>
    <property type="match status" value="1"/>
</dbReference>
<dbReference type="InterPro" id="IPR051415">
    <property type="entry name" value="LAAT-1"/>
</dbReference>
<comment type="subcellular location">
    <subcellularLocation>
        <location evidence="1">Membrane</location>
        <topology evidence="1">Multi-pass membrane protein</topology>
    </subcellularLocation>
</comment>
<dbReference type="SMART" id="SM00679">
    <property type="entry name" value="CTNS"/>
    <property type="match status" value="2"/>
</dbReference>
<feature type="transmembrane region" description="Helical" evidence="5">
    <location>
        <begin position="198"/>
        <end position="215"/>
    </location>
</feature>
<feature type="transmembrane region" description="Helical" evidence="5">
    <location>
        <begin position="84"/>
        <end position="107"/>
    </location>
</feature>
<feature type="transmembrane region" description="Helical" evidence="5">
    <location>
        <begin position="55"/>
        <end position="78"/>
    </location>
</feature>
<dbReference type="Pfam" id="PF04193">
    <property type="entry name" value="PQ-loop"/>
    <property type="match status" value="2"/>
</dbReference>
<evidence type="ECO:0000256" key="3">
    <source>
        <dbReference type="ARBA" id="ARBA00022989"/>
    </source>
</evidence>
<keyword evidence="4 5" id="KW-0472">Membrane</keyword>
<evidence type="ECO:0000313" key="7">
    <source>
        <dbReference type="Proteomes" id="UP001470230"/>
    </source>
</evidence>
<dbReference type="PANTHER" id="PTHR16201:SF34">
    <property type="entry name" value="LYSOSOMAL AMINO ACID TRANSPORTER 1"/>
    <property type="match status" value="1"/>
</dbReference>
<reference evidence="6 7" key="1">
    <citation type="submission" date="2024-04" db="EMBL/GenBank/DDBJ databases">
        <title>Tritrichomonas musculus Genome.</title>
        <authorList>
            <person name="Alves-Ferreira E."/>
            <person name="Grigg M."/>
            <person name="Lorenzi H."/>
            <person name="Galac M."/>
        </authorList>
    </citation>
    <scope>NUCLEOTIDE SEQUENCE [LARGE SCALE GENOMIC DNA]</scope>
    <source>
        <strain evidence="6 7">EAF2021</strain>
    </source>
</reference>
<evidence type="ECO:0000256" key="5">
    <source>
        <dbReference type="SAM" id="Phobius"/>
    </source>
</evidence>
<evidence type="ECO:0000313" key="6">
    <source>
        <dbReference type="EMBL" id="KAK8890843.1"/>
    </source>
</evidence>
<keyword evidence="3 5" id="KW-1133">Transmembrane helix</keyword>
<keyword evidence="2 5" id="KW-0812">Transmembrane</keyword>
<evidence type="ECO:0000256" key="1">
    <source>
        <dbReference type="ARBA" id="ARBA00004141"/>
    </source>
</evidence>
<dbReference type="InterPro" id="IPR006603">
    <property type="entry name" value="PQ-loop_rpt"/>
</dbReference>
<dbReference type="Proteomes" id="UP001470230">
    <property type="component" value="Unassembled WGS sequence"/>
</dbReference>
<organism evidence="6 7">
    <name type="scientific">Tritrichomonas musculus</name>
    <dbReference type="NCBI Taxonomy" id="1915356"/>
    <lineage>
        <taxon>Eukaryota</taxon>
        <taxon>Metamonada</taxon>
        <taxon>Parabasalia</taxon>
        <taxon>Tritrichomonadida</taxon>
        <taxon>Tritrichomonadidae</taxon>
        <taxon>Tritrichomonas</taxon>
    </lineage>
</organism>
<evidence type="ECO:0000256" key="2">
    <source>
        <dbReference type="ARBA" id="ARBA00022692"/>
    </source>
</evidence>
<gene>
    <name evidence="6" type="ORF">M9Y10_028042</name>
</gene>
<proteinExistence type="predicted"/>
<sequence length="276" mass="31618">MSCQGNYIHWVKSFFGECISTPTEKAGFFIGLLSTLIWMYAQIPQIIMNYKRKSVEGLSFVFIIFLNLGDFCNLLGAIINDGLITQFITATWFCLVDISCLIQYIWYNWIRKKCAKQEKYHPITHSGPAPSAAPLMAGFAAAAASTTSSSPSSDPYKPPKLYGTILGWVSASFYIYSRMPQIISNFKRKRTEGLSIQFFWSAVLGNTTYALSIFLKDYHWSYIWQQFPWLVGSAGILFFDFTVLIQFLCYRKNRIEDTTAPTENVKIKHYISEQLY</sequence>
<name>A0ABR2KI62_9EUKA</name>
<accession>A0ABR2KI62</accession>
<dbReference type="Gene3D" id="1.20.1280.290">
    <property type="match status" value="2"/>
</dbReference>
<keyword evidence="7" id="KW-1185">Reference proteome</keyword>
<dbReference type="EMBL" id="JAPFFF010000004">
    <property type="protein sequence ID" value="KAK8890843.1"/>
    <property type="molecule type" value="Genomic_DNA"/>
</dbReference>